<name>A0A4V3D752_9GAMM</name>
<keyword evidence="1" id="KW-1133">Transmembrane helix</keyword>
<protein>
    <submittedName>
        <fullName evidence="2">Uncharacterized protein</fullName>
    </submittedName>
</protein>
<evidence type="ECO:0000313" key="2">
    <source>
        <dbReference type="EMBL" id="TDQ46477.1"/>
    </source>
</evidence>
<evidence type="ECO:0000256" key="1">
    <source>
        <dbReference type="SAM" id="Phobius"/>
    </source>
</evidence>
<keyword evidence="1" id="KW-0472">Membrane</keyword>
<dbReference type="Proteomes" id="UP000295375">
    <property type="component" value="Unassembled WGS sequence"/>
</dbReference>
<gene>
    <name evidence="2" type="ORF">EV696_11318</name>
</gene>
<dbReference type="EMBL" id="SNYM01000013">
    <property type="protein sequence ID" value="TDQ46477.1"/>
    <property type="molecule type" value="Genomic_DNA"/>
</dbReference>
<accession>A0A4V3D752</accession>
<dbReference type="RefSeq" id="WP_133591684.1">
    <property type="nucleotide sequence ID" value="NZ_CP037953.1"/>
</dbReference>
<sequence>MTIRDYLWKRNLVRLFIIFVSAAAIFFINLELQKSDNRYTIAIFSLLGFSLVYGLSAYLVNCPNCSFSFLFGNTIRLYKSLKKYRFNYWPHCGVALDSEYTNRKQMKV</sequence>
<keyword evidence="1" id="KW-0812">Transmembrane</keyword>
<comment type="caution">
    <text evidence="2">The sequence shown here is derived from an EMBL/GenBank/DDBJ whole genome shotgun (WGS) entry which is preliminary data.</text>
</comment>
<feature type="transmembrane region" description="Helical" evidence="1">
    <location>
        <begin position="39"/>
        <end position="60"/>
    </location>
</feature>
<evidence type="ECO:0000313" key="3">
    <source>
        <dbReference type="Proteomes" id="UP000295375"/>
    </source>
</evidence>
<feature type="transmembrane region" description="Helical" evidence="1">
    <location>
        <begin position="12"/>
        <end position="32"/>
    </location>
</feature>
<proteinExistence type="predicted"/>
<dbReference type="AlphaFoldDB" id="A0A4V3D752"/>
<organism evidence="2 3">
    <name type="scientific">Permianibacter aggregans</name>
    <dbReference type="NCBI Taxonomy" id="1510150"/>
    <lineage>
        <taxon>Bacteria</taxon>
        <taxon>Pseudomonadati</taxon>
        <taxon>Pseudomonadota</taxon>
        <taxon>Gammaproteobacteria</taxon>
        <taxon>Pseudomonadales</taxon>
        <taxon>Pseudomonadaceae</taxon>
        <taxon>Permianibacter</taxon>
    </lineage>
</organism>
<reference evidence="2 3" key="1">
    <citation type="submission" date="2019-03" db="EMBL/GenBank/DDBJ databases">
        <title>Genomic Encyclopedia of Type Strains, Phase IV (KMG-IV): sequencing the most valuable type-strain genomes for metagenomic binning, comparative biology and taxonomic classification.</title>
        <authorList>
            <person name="Goeker M."/>
        </authorList>
    </citation>
    <scope>NUCLEOTIDE SEQUENCE [LARGE SCALE GENOMIC DNA]</scope>
    <source>
        <strain evidence="2 3">DSM 103792</strain>
    </source>
</reference>
<keyword evidence="3" id="KW-1185">Reference proteome</keyword>